<protein>
    <recommendedName>
        <fullName evidence="4">PCZ2.2</fullName>
    </recommendedName>
</protein>
<feature type="transmembrane region" description="Helical" evidence="1">
    <location>
        <begin position="12"/>
        <end position="34"/>
    </location>
</feature>
<name>A0ABU4G511_9BACL</name>
<accession>A0ABU4G511</accession>
<reference evidence="2 3" key="1">
    <citation type="submission" date="2023-06" db="EMBL/GenBank/DDBJ databases">
        <title>Sporosarcina sp. nov., isolated from Korean traditional fermented seafood 'Jeotgal'.</title>
        <authorList>
            <person name="Yang A.I."/>
            <person name="Shin N.-R."/>
        </authorList>
    </citation>
    <scope>NUCLEOTIDE SEQUENCE [LARGE SCALE GENOMIC DNA]</scope>
    <source>
        <strain evidence="2 3">KCTC13119</strain>
    </source>
</reference>
<keyword evidence="1" id="KW-0812">Transmembrane</keyword>
<sequence length="78" mass="9036">METNQTISLKEWIITIILITLPIVNIIMLIIWATDKQERRNTFAKAYLIVMGCVFAFIFVIYAVIFFFAITFGLMLGQ</sequence>
<evidence type="ECO:0000313" key="2">
    <source>
        <dbReference type="EMBL" id="MDW0112016.1"/>
    </source>
</evidence>
<gene>
    <name evidence="2" type="ORF">QT711_02380</name>
</gene>
<evidence type="ECO:0000256" key="1">
    <source>
        <dbReference type="SAM" id="Phobius"/>
    </source>
</evidence>
<organism evidence="2 3">
    <name type="scientific">Sporosarcina saromensis</name>
    <dbReference type="NCBI Taxonomy" id="359365"/>
    <lineage>
        <taxon>Bacteria</taxon>
        <taxon>Bacillati</taxon>
        <taxon>Bacillota</taxon>
        <taxon>Bacilli</taxon>
        <taxon>Bacillales</taxon>
        <taxon>Caryophanaceae</taxon>
        <taxon>Sporosarcina</taxon>
    </lineage>
</organism>
<keyword evidence="3" id="KW-1185">Reference proteome</keyword>
<keyword evidence="1" id="KW-1133">Transmembrane helix</keyword>
<evidence type="ECO:0000313" key="3">
    <source>
        <dbReference type="Proteomes" id="UP001282284"/>
    </source>
</evidence>
<keyword evidence="1" id="KW-0472">Membrane</keyword>
<comment type="caution">
    <text evidence="2">The sequence shown here is derived from an EMBL/GenBank/DDBJ whole genome shotgun (WGS) entry which is preliminary data.</text>
</comment>
<feature type="transmembrane region" description="Helical" evidence="1">
    <location>
        <begin position="46"/>
        <end position="76"/>
    </location>
</feature>
<dbReference type="Proteomes" id="UP001282284">
    <property type="component" value="Unassembled WGS sequence"/>
</dbReference>
<dbReference type="EMBL" id="JAUBDI010000001">
    <property type="protein sequence ID" value="MDW0112016.1"/>
    <property type="molecule type" value="Genomic_DNA"/>
</dbReference>
<evidence type="ECO:0008006" key="4">
    <source>
        <dbReference type="Google" id="ProtNLM"/>
    </source>
</evidence>
<dbReference type="RefSeq" id="WP_317941883.1">
    <property type="nucleotide sequence ID" value="NZ_JAUBDI010000001.1"/>
</dbReference>
<proteinExistence type="predicted"/>